<dbReference type="Pfam" id="PF00656">
    <property type="entry name" value="Peptidase_C14"/>
    <property type="match status" value="1"/>
</dbReference>
<dbReference type="Gene3D" id="3.40.50.1460">
    <property type="match status" value="1"/>
</dbReference>
<dbReference type="InterPro" id="IPR011600">
    <property type="entry name" value="Pept_C14_caspase"/>
</dbReference>
<dbReference type="EMBL" id="CP011304">
    <property type="protein sequence ID" value="AKE64206.1"/>
    <property type="molecule type" value="Genomic_DNA"/>
</dbReference>
<dbReference type="SUPFAM" id="SSF52540">
    <property type="entry name" value="P-loop containing nucleoside triphosphate hydrolases"/>
    <property type="match status" value="1"/>
</dbReference>
<dbReference type="PANTHER" id="PTHR22674">
    <property type="entry name" value="NTPASE, KAP FAMILY P-LOOP DOMAIN-CONTAINING 1"/>
    <property type="match status" value="1"/>
</dbReference>
<keyword evidence="1" id="KW-0175">Coiled coil</keyword>
<dbReference type="Proteomes" id="UP000034103">
    <property type="component" value="Chromosome"/>
</dbReference>
<feature type="domain" description="Peptidase C14 caspase" evidence="2">
    <location>
        <begin position="2"/>
        <end position="155"/>
    </location>
</feature>
<dbReference type="InterPro" id="IPR052754">
    <property type="entry name" value="NTPase_KAP_P-loop"/>
</dbReference>
<evidence type="ECO:0000313" key="5">
    <source>
        <dbReference type="Proteomes" id="UP000034103"/>
    </source>
</evidence>
<dbReference type="InterPro" id="IPR011646">
    <property type="entry name" value="KAP_P-loop"/>
</dbReference>
<dbReference type="RefSeq" id="WP_046661857.1">
    <property type="nucleotide sequence ID" value="NZ_CP011304.1"/>
</dbReference>
<sequence length="1006" mass="116036">MKRKALVIGVNQYKEGIPCPQHSLKDAEDIAELLRTIGQFDQVQILLNQFEQQDKDHKNPYEPDQLKFLIEQLFNPQDGDTETALFYFSGNGAEIYEAEGKETQKGELLLTDFPNPLNESSSEHTSELRSRSISLKWLHDQLEKSPVKQQIVWLDSDFSNLFIDLFSQTSSEVKYDRCFIAASYDYAGENSTHGVLTDALLSCLNPVIKILITNYTLEDALINTFNWQKNLIKNIGNRILLTGRNVRPQKLWNDLAEGKDLLNLKSEADALADMLLLRDLEPPLAVGILGGWGSGKSFIMNLMQQRMNEIRSASLTKKQTWGKEEEAFPYVGHIYQIKFDAWTYAKADLWYSLTQTIFYEFNRQYTLEQQIEQSLKKVNRSQLEGGKFWKALNAMSEFDRTASLRELANFSEQTYNELEKSKSDQEFSSSLWEKIGDIRKNEKSELQNLKERLRKENRKLRGLILRKMPSYFLQKNWLSLVAFLAGLSIVAFPLLPDQLRDQLPKKLSDVLSTYTTLIQTGGFITALGTGISLLQKTQEEQEKILTGLKQIAGEAKEKFEVGKDVWVTLQQEILQSDRDIEQQVNKIKRHELQIEQLQQQIGLVSNYPTLNTFLEDISKNELYEKKLGYLHQLQRNLAELTNCLHYNPKMKDNDEQFSKLEKTFPRGPARIVLFIDDLDRCPPDRVVEVLEAVQLLVKTPLFIAVVAIDERYVTRALEKYYAGVLFHQGRPSGTDYLEKIIQIPYRIRPVAHSALANYLHQQMEVEESDEETSNVAVSTENISTISVDNSQSNKTDFTENKVGGKLLDSDRDKSVTILTPEKIKFKSEEFKILLECCRHTDLPPRMIKRLVNIYKIFKIIEFLSNKVWLKSNEQTKAILSVLSLSAYYPDLIREVFDDLDIQFEELESQLEGLKQEEKQQQMQKLKLLDSLLKTLESLLNTSEEKDAPHLQREYRRLHHDATILLSGITLAQFDLETFNLVRSFCFFGDVGYSPEDSQRTVRSHQG</sequence>
<dbReference type="PATRIC" id="fig|1641812.3.peg.1915"/>
<accession>A0A0F6U3D1</accession>
<dbReference type="GO" id="GO:0004197">
    <property type="term" value="F:cysteine-type endopeptidase activity"/>
    <property type="evidence" value="ECO:0007669"/>
    <property type="project" value="InterPro"/>
</dbReference>
<dbReference type="HOGENOM" id="CLU_278204_0_0_3"/>
<evidence type="ECO:0000313" key="4">
    <source>
        <dbReference type="EMBL" id="AKE64206.1"/>
    </source>
</evidence>
<feature type="domain" description="KAP NTPase" evidence="3">
    <location>
        <begin position="596"/>
        <end position="857"/>
    </location>
</feature>
<dbReference type="GO" id="GO:0006508">
    <property type="term" value="P:proteolysis"/>
    <property type="evidence" value="ECO:0007669"/>
    <property type="project" value="InterPro"/>
</dbReference>
<dbReference type="Pfam" id="PF07693">
    <property type="entry name" value="KAP_NTPase"/>
    <property type="match status" value="2"/>
</dbReference>
<dbReference type="PANTHER" id="PTHR22674:SF6">
    <property type="entry name" value="NTPASE KAP FAMILY P-LOOP DOMAIN-CONTAINING PROTEIN 1"/>
    <property type="match status" value="1"/>
</dbReference>
<protein>
    <submittedName>
        <fullName evidence="4">High-affnity carbon uptake protein Hat/HatR</fullName>
    </submittedName>
</protein>
<evidence type="ECO:0000259" key="3">
    <source>
        <dbReference type="Pfam" id="PF07693"/>
    </source>
</evidence>
<dbReference type="InterPro" id="IPR027417">
    <property type="entry name" value="P-loop_NTPase"/>
</dbReference>
<proteinExistence type="predicted"/>
<dbReference type="AlphaFoldDB" id="A0A0F6U3D1"/>
<evidence type="ECO:0000259" key="2">
    <source>
        <dbReference type="Pfam" id="PF00656"/>
    </source>
</evidence>
<feature type="domain" description="KAP NTPase" evidence="3">
    <location>
        <begin position="266"/>
        <end position="456"/>
    </location>
</feature>
<evidence type="ECO:0000256" key="1">
    <source>
        <dbReference type="SAM" id="Coils"/>
    </source>
</evidence>
<feature type="coiled-coil region" evidence="1">
    <location>
        <begin position="896"/>
        <end position="945"/>
    </location>
</feature>
<gene>
    <name evidence="4" type="ORF">MYAER_1858</name>
</gene>
<name>A0A0F6U3D1_MICAE</name>
<reference evidence="4 5" key="1">
    <citation type="journal article" date="2015" name="Genome Announc.">
        <title>Complete Genome Sequence of Microcystis aeruginosa NIES-2549, a Bloom-Forming Cyanobacterium from Lake Kasumigaura, Japan.</title>
        <authorList>
            <person name="Yamaguchi H."/>
            <person name="Suzuki S."/>
            <person name="Tanabe Y."/>
            <person name="Osana Y."/>
            <person name="Shimura Y."/>
            <person name="Ishida K."/>
            <person name="Kawachi M."/>
        </authorList>
    </citation>
    <scope>NUCLEOTIDE SEQUENCE [LARGE SCALE GENOMIC DNA]</scope>
    <source>
        <strain evidence="4 5">NIES-2549</strain>
    </source>
</reference>
<organism evidence="4 5">
    <name type="scientific">Microcystis aeruginosa NIES-2549</name>
    <dbReference type="NCBI Taxonomy" id="1641812"/>
    <lineage>
        <taxon>Bacteria</taxon>
        <taxon>Bacillati</taxon>
        <taxon>Cyanobacteriota</taxon>
        <taxon>Cyanophyceae</taxon>
        <taxon>Oscillatoriophycideae</taxon>
        <taxon>Chroococcales</taxon>
        <taxon>Microcystaceae</taxon>
        <taxon>Microcystis</taxon>
    </lineage>
</organism>
<feature type="coiled-coil region" evidence="1">
    <location>
        <begin position="439"/>
        <end position="466"/>
    </location>
</feature>